<proteinExistence type="predicted"/>
<name>A0A645H1J3_9ZZZZ</name>
<evidence type="ECO:0000313" key="1">
    <source>
        <dbReference type="EMBL" id="MPN32897.1"/>
    </source>
</evidence>
<organism evidence="1">
    <name type="scientific">bioreactor metagenome</name>
    <dbReference type="NCBI Taxonomy" id="1076179"/>
    <lineage>
        <taxon>unclassified sequences</taxon>
        <taxon>metagenomes</taxon>
        <taxon>ecological metagenomes</taxon>
    </lineage>
</organism>
<dbReference type="EMBL" id="VSSQ01085156">
    <property type="protein sequence ID" value="MPN32897.1"/>
    <property type="molecule type" value="Genomic_DNA"/>
</dbReference>
<sequence length="52" mass="5525">MDTNVAKPLINSFKTTLAFCPVPISVLIAKGATNFVVANSNATDISLNEKNM</sequence>
<comment type="caution">
    <text evidence="1">The sequence shown here is derived from an EMBL/GenBank/DDBJ whole genome shotgun (WGS) entry which is preliminary data.</text>
</comment>
<dbReference type="AlphaFoldDB" id="A0A645H1J3"/>
<protein>
    <submittedName>
        <fullName evidence="1">Uncharacterized protein</fullName>
    </submittedName>
</protein>
<accession>A0A645H1J3</accession>
<reference evidence="1" key="1">
    <citation type="submission" date="2019-08" db="EMBL/GenBank/DDBJ databases">
        <authorList>
            <person name="Kucharzyk K."/>
            <person name="Murdoch R.W."/>
            <person name="Higgins S."/>
            <person name="Loffler F."/>
        </authorList>
    </citation>
    <scope>NUCLEOTIDE SEQUENCE</scope>
</reference>
<gene>
    <name evidence="1" type="ORF">SDC9_180380</name>
</gene>